<gene>
    <name evidence="5" type="ORF">FSP39_009464</name>
</gene>
<dbReference type="InterPro" id="IPR050822">
    <property type="entry name" value="Cerebellin_Synaptic_Org"/>
</dbReference>
<comment type="subcellular location">
    <subcellularLocation>
        <location evidence="1">Secreted</location>
    </subcellularLocation>
</comment>
<organism evidence="5 6">
    <name type="scientific">Pinctada imbricata</name>
    <name type="common">Atlantic pearl-oyster</name>
    <name type="synonym">Pinctada martensii</name>
    <dbReference type="NCBI Taxonomy" id="66713"/>
    <lineage>
        <taxon>Eukaryota</taxon>
        <taxon>Metazoa</taxon>
        <taxon>Spiralia</taxon>
        <taxon>Lophotrochozoa</taxon>
        <taxon>Mollusca</taxon>
        <taxon>Bivalvia</taxon>
        <taxon>Autobranchia</taxon>
        <taxon>Pteriomorphia</taxon>
        <taxon>Pterioida</taxon>
        <taxon>Pterioidea</taxon>
        <taxon>Pteriidae</taxon>
        <taxon>Pinctada</taxon>
    </lineage>
</organism>
<accession>A0AA88XLN3</accession>
<feature type="domain" description="C1q" evidence="4">
    <location>
        <begin position="1"/>
        <end position="124"/>
    </location>
</feature>
<name>A0AA88XLN3_PINIB</name>
<dbReference type="Pfam" id="PF00386">
    <property type="entry name" value="C1q"/>
    <property type="match status" value="1"/>
</dbReference>
<sequence>IGQHYVFVYDHIECNIEGAYSNFTGAFTAPKPGVYAFLWTIAAEGGARNNGEIGTELLVNGRIRGRAWTDTEVDYNDGHATGFVIIHLNKGDVVLVLSANTWPIQGVFQGYQQDGWTFSGWQIA</sequence>
<evidence type="ECO:0000313" key="5">
    <source>
        <dbReference type="EMBL" id="KAK3087710.1"/>
    </source>
</evidence>
<dbReference type="GO" id="GO:0005576">
    <property type="term" value="C:extracellular region"/>
    <property type="evidence" value="ECO:0007669"/>
    <property type="project" value="UniProtKB-SubCell"/>
</dbReference>
<dbReference type="PANTHER" id="PTHR22923:SF116">
    <property type="entry name" value="C1Q DOMAIN-CONTAINING PROTEIN"/>
    <property type="match status" value="1"/>
</dbReference>
<evidence type="ECO:0000256" key="1">
    <source>
        <dbReference type="ARBA" id="ARBA00004613"/>
    </source>
</evidence>
<keyword evidence="3" id="KW-0732">Signal</keyword>
<dbReference type="SUPFAM" id="SSF49842">
    <property type="entry name" value="TNF-like"/>
    <property type="match status" value="1"/>
</dbReference>
<dbReference type="Proteomes" id="UP001186944">
    <property type="component" value="Unassembled WGS sequence"/>
</dbReference>
<evidence type="ECO:0000256" key="2">
    <source>
        <dbReference type="ARBA" id="ARBA00022525"/>
    </source>
</evidence>
<keyword evidence="2" id="KW-0964">Secreted</keyword>
<proteinExistence type="predicted"/>
<evidence type="ECO:0000256" key="3">
    <source>
        <dbReference type="ARBA" id="ARBA00022729"/>
    </source>
</evidence>
<evidence type="ECO:0000313" key="6">
    <source>
        <dbReference type="Proteomes" id="UP001186944"/>
    </source>
</evidence>
<dbReference type="InterPro" id="IPR001073">
    <property type="entry name" value="C1q_dom"/>
</dbReference>
<dbReference type="PANTHER" id="PTHR22923">
    <property type="entry name" value="CEREBELLIN-RELATED"/>
    <property type="match status" value="1"/>
</dbReference>
<dbReference type="PROSITE" id="PS50871">
    <property type="entry name" value="C1Q"/>
    <property type="match status" value="1"/>
</dbReference>
<protein>
    <recommendedName>
        <fullName evidence="4">C1q domain-containing protein</fullName>
    </recommendedName>
</protein>
<dbReference type="Gene3D" id="2.60.120.40">
    <property type="match status" value="1"/>
</dbReference>
<reference evidence="5" key="1">
    <citation type="submission" date="2019-08" db="EMBL/GenBank/DDBJ databases">
        <title>The improved chromosome-level genome for the pearl oyster Pinctada fucata martensii using PacBio sequencing and Hi-C.</title>
        <authorList>
            <person name="Zheng Z."/>
        </authorList>
    </citation>
    <scope>NUCLEOTIDE SEQUENCE</scope>
    <source>
        <strain evidence="5">ZZ-2019</strain>
        <tissue evidence="5">Adductor muscle</tissue>
    </source>
</reference>
<dbReference type="EMBL" id="VSWD01000011">
    <property type="protein sequence ID" value="KAK3087710.1"/>
    <property type="molecule type" value="Genomic_DNA"/>
</dbReference>
<comment type="caution">
    <text evidence="5">The sequence shown here is derived from an EMBL/GenBank/DDBJ whole genome shotgun (WGS) entry which is preliminary data.</text>
</comment>
<feature type="non-terminal residue" evidence="5">
    <location>
        <position position="1"/>
    </location>
</feature>
<evidence type="ECO:0000259" key="4">
    <source>
        <dbReference type="PROSITE" id="PS50871"/>
    </source>
</evidence>
<keyword evidence="6" id="KW-1185">Reference proteome</keyword>
<dbReference type="AlphaFoldDB" id="A0AA88XLN3"/>
<dbReference type="InterPro" id="IPR008983">
    <property type="entry name" value="Tumour_necrosis_fac-like_dom"/>
</dbReference>